<accession>A0A830HJH0</accession>
<dbReference type="InterPro" id="IPR036705">
    <property type="entry name" value="Ribosyl_crysJ1_sf"/>
</dbReference>
<name>A0A830HJH0_9CHLO</name>
<evidence type="ECO:0000313" key="1">
    <source>
        <dbReference type="EMBL" id="GHP06875.1"/>
    </source>
</evidence>
<dbReference type="PANTHER" id="PTHR16222">
    <property type="entry name" value="ADP-RIBOSYLGLYCOHYDROLASE"/>
    <property type="match status" value="1"/>
</dbReference>
<comment type="caution">
    <text evidence="1">The sequence shown here is derived from an EMBL/GenBank/DDBJ whole genome shotgun (WGS) entry which is preliminary data.</text>
</comment>
<sequence length="347" mass="37082">MSIRRMSSCADGVKGALHGLLIADALAMPTHWYYGGPRQVIACYGAPIHTYVKPSEKLAGSIMNKSATGGGGRGSFGGSVIGDVINHGKKHLWDPNESNHYHCTLKKGENTLEAQLVRLLVRTIAQNRKFDANTFRNEYVSFMTTPGTHNDAYASTCHRMFFANATRGVPLEDCPDNDNHNVDTIDGLALPTVVALASLRSMSRSESDQAVAQCVRVTRNSKPLEAAAVAWNGALRAVINDGMPMGEAVQRACSESREFKHVAAPAGAGKFEPIVAFGLAVAYDEKFEEGVLANANYGGENVHRGIVVGALLGARVGYNNLPSHLVSGLEASDAIAREVEDFVASVV</sequence>
<evidence type="ECO:0008006" key="3">
    <source>
        <dbReference type="Google" id="ProtNLM"/>
    </source>
</evidence>
<dbReference type="InterPro" id="IPR005502">
    <property type="entry name" value="Ribosyl_crysJ1"/>
</dbReference>
<evidence type="ECO:0000313" key="2">
    <source>
        <dbReference type="Proteomes" id="UP000660262"/>
    </source>
</evidence>
<proteinExistence type="predicted"/>
<dbReference type="Pfam" id="PF03747">
    <property type="entry name" value="ADP_ribosyl_GH"/>
    <property type="match status" value="1"/>
</dbReference>
<keyword evidence="2" id="KW-1185">Reference proteome</keyword>
<dbReference type="SUPFAM" id="SSF101478">
    <property type="entry name" value="ADP-ribosylglycohydrolase"/>
    <property type="match status" value="1"/>
</dbReference>
<dbReference type="OrthoDB" id="524326at2759"/>
<dbReference type="EMBL" id="BNJQ01000014">
    <property type="protein sequence ID" value="GHP06875.1"/>
    <property type="molecule type" value="Genomic_DNA"/>
</dbReference>
<gene>
    <name evidence="1" type="ORF">PPROV_000561900</name>
</gene>
<dbReference type="Proteomes" id="UP000660262">
    <property type="component" value="Unassembled WGS sequence"/>
</dbReference>
<dbReference type="InterPro" id="IPR050792">
    <property type="entry name" value="ADP-ribosylglycohydrolase"/>
</dbReference>
<reference evidence="1" key="1">
    <citation type="submission" date="2020-10" db="EMBL/GenBank/DDBJ databases">
        <title>Unveiling of a novel bifunctional photoreceptor, Dualchrome1, isolated from a cosmopolitan green alga.</title>
        <authorList>
            <person name="Suzuki S."/>
            <person name="Kawachi M."/>
        </authorList>
    </citation>
    <scope>NUCLEOTIDE SEQUENCE</scope>
    <source>
        <strain evidence="1">NIES 2893</strain>
    </source>
</reference>
<organism evidence="1 2">
    <name type="scientific">Pycnococcus provasolii</name>
    <dbReference type="NCBI Taxonomy" id="41880"/>
    <lineage>
        <taxon>Eukaryota</taxon>
        <taxon>Viridiplantae</taxon>
        <taxon>Chlorophyta</taxon>
        <taxon>Pseudoscourfieldiophyceae</taxon>
        <taxon>Pseudoscourfieldiales</taxon>
        <taxon>Pycnococcaceae</taxon>
        <taxon>Pycnococcus</taxon>
    </lineage>
</organism>
<protein>
    <recommendedName>
        <fullName evidence="3">ADP-ribosylglycohydrolase</fullName>
    </recommendedName>
</protein>
<dbReference type="AlphaFoldDB" id="A0A830HJH0"/>
<dbReference type="PANTHER" id="PTHR16222:SF34">
    <property type="entry name" value="ADP-RIBOSYLGLYCOHYDROLASE"/>
    <property type="match status" value="1"/>
</dbReference>
<dbReference type="Gene3D" id="1.10.4080.10">
    <property type="entry name" value="ADP-ribosylation/Crystallin J1"/>
    <property type="match status" value="1"/>
</dbReference>